<gene>
    <name evidence="2" type="primary">mshD_2</name>
    <name evidence="2" type="ORF">BN997_02022</name>
</gene>
<keyword evidence="3" id="KW-1185">Reference proteome</keyword>
<evidence type="ECO:0000313" key="2">
    <source>
        <dbReference type="EMBL" id="CEI82164.1"/>
    </source>
</evidence>
<dbReference type="EMBL" id="CDGG01000001">
    <property type="protein sequence ID" value="CEI82164.1"/>
    <property type="molecule type" value="Genomic_DNA"/>
</dbReference>
<sequence length="174" mass="19640">MVLIRKADVTDAGAIGKVSVESWQTTYRGIMADRVLKRLSVEDRVENWKDTIQADESTTFVAVDTEEQIGGFLNIAVKESADSARIGEITAVYLLENWQGQGIGKMLLLTGFTCFVEQSIYTVRVEVLSENDSRLFYEQFGAEMIEKKNIQIADDVLDLLVYEWKDISSIVKMN</sequence>
<dbReference type="Proteomes" id="UP000040453">
    <property type="component" value="Unassembled WGS sequence"/>
</dbReference>
<proteinExistence type="predicted"/>
<dbReference type="PROSITE" id="PS51186">
    <property type="entry name" value="GNAT"/>
    <property type="match status" value="1"/>
</dbReference>
<evidence type="ECO:0000313" key="3">
    <source>
        <dbReference type="Proteomes" id="UP000040453"/>
    </source>
</evidence>
<organism evidence="2 3">
    <name type="scientific">Oceanobacillus oncorhynchi</name>
    <dbReference type="NCBI Taxonomy" id="545501"/>
    <lineage>
        <taxon>Bacteria</taxon>
        <taxon>Bacillati</taxon>
        <taxon>Bacillota</taxon>
        <taxon>Bacilli</taxon>
        <taxon>Bacillales</taxon>
        <taxon>Bacillaceae</taxon>
        <taxon>Oceanobacillus</taxon>
    </lineage>
</organism>
<dbReference type="SUPFAM" id="SSF55729">
    <property type="entry name" value="Acyl-CoA N-acyltransferases (Nat)"/>
    <property type="match status" value="1"/>
</dbReference>
<dbReference type="RefSeq" id="WP_042531794.1">
    <property type="nucleotide sequence ID" value="NZ_CAXOIH010000015.1"/>
</dbReference>
<feature type="domain" description="N-acetyltransferase" evidence="1">
    <location>
        <begin position="2"/>
        <end position="168"/>
    </location>
</feature>
<accession>A0A0A1MR30</accession>
<dbReference type="InterPro" id="IPR000182">
    <property type="entry name" value="GNAT_dom"/>
</dbReference>
<protein>
    <submittedName>
        <fullName evidence="2">Mycothiol acetyltransferase</fullName>
    </submittedName>
</protein>
<dbReference type="Pfam" id="PF00583">
    <property type="entry name" value="Acetyltransf_1"/>
    <property type="match status" value="1"/>
</dbReference>
<dbReference type="CDD" id="cd04301">
    <property type="entry name" value="NAT_SF"/>
    <property type="match status" value="1"/>
</dbReference>
<dbReference type="GO" id="GO:0016747">
    <property type="term" value="F:acyltransferase activity, transferring groups other than amino-acyl groups"/>
    <property type="evidence" value="ECO:0007669"/>
    <property type="project" value="InterPro"/>
</dbReference>
<reference evidence="2 3" key="1">
    <citation type="submission" date="2014-11" db="EMBL/GenBank/DDBJ databases">
        <authorList>
            <person name="Urmite Genomes Urmite Genomes"/>
        </authorList>
    </citation>
    <scope>NUCLEOTIDE SEQUENCE [LARGE SCALE GENOMIC DNA]</scope>
    <source>
        <strain evidence="2 3">Oc5</strain>
    </source>
</reference>
<dbReference type="Gene3D" id="3.40.630.30">
    <property type="match status" value="1"/>
</dbReference>
<dbReference type="STRING" id="545501.BN997_02022"/>
<dbReference type="OrthoDB" id="5292888at2"/>
<dbReference type="InterPro" id="IPR016181">
    <property type="entry name" value="Acyl_CoA_acyltransferase"/>
</dbReference>
<name>A0A0A1MR30_9BACI</name>
<keyword evidence="2" id="KW-0808">Transferase</keyword>
<dbReference type="AlphaFoldDB" id="A0A0A1MR30"/>
<evidence type="ECO:0000259" key="1">
    <source>
        <dbReference type="PROSITE" id="PS51186"/>
    </source>
</evidence>